<proteinExistence type="predicted"/>
<dbReference type="EMBL" id="JBHULD010000004">
    <property type="protein sequence ID" value="MFD2553242.1"/>
    <property type="molecule type" value="Genomic_DNA"/>
</dbReference>
<keyword evidence="5 7" id="KW-1133">Transmembrane helix</keyword>
<feature type="domain" description="Glycosyltransferase 2-like" evidence="8">
    <location>
        <begin position="8"/>
        <end position="169"/>
    </location>
</feature>
<keyword evidence="2 9" id="KW-0328">Glycosyltransferase</keyword>
<comment type="subcellular location">
    <subcellularLocation>
        <location evidence="1">Membrane</location>
        <topology evidence="1">Multi-pass membrane protein</topology>
    </subcellularLocation>
</comment>
<evidence type="ECO:0000313" key="10">
    <source>
        <dbReference type="Proteomes" id="UP001597440"/>
    </source>
</evidence>
<keyword evidence="3 9" id="KW-0808">Transferase</keyword>
<gene>
    <name evidence="9" type="ORF">ACFSQW_02480</name>
</gene>
<dbReference type="Pfam" id="PF00535">
    <property type="entry name" value="Glycos_transf_2"/>
    <property type="match status" value="1"/>
</dbReference>
<evidence type="ECO:0000256" key="1">
    <source>
        <dbReference type="ARBA" id="ARBA00004141"/>
    </source>
</evidence>
<dbReference type="CDD" id="cd04187">
    <property type="entry name" value="DPM1_like_bac"/>
    <property type="match status" value="1"/>
</dbReference>
<keyword evidence="10" id="KW-1185">Reference proteome</keyword>
<comment type="caution">
    <text evidence="9">The sequence shown here is derived from an EMBL/GenBank/DDBJ whole genome shotgun (WGS) entry which is preliminary data.</text>
</comment>
<dbReference type="InterPro" id="IPR050256">
    <property type="entry name" value="Glycosyltransferase_2"/>
</dbReference>
<reference evidence="10" key="1">
    <citation type="journal article" date="2019" name="Int. J. Syst. Evol. Microbiol.">
        <title>The Global Catalogue of Microorganisms (GCM) 10K type strain sequencing project: providing services to taxonomists for standard genome sequencing and annotation.</title>
        <authorList>
            <consortium name="The Broad Institute Genomics Platform"/>
            <consortium name="The Broad Institute Genome Sequencing Center for Infectious Disease"/>
            <person name="Wu L."/>
            <person name="Ma J."/>
        </authorList>
    </citation>
    <scope>NUCLEOTIDE SEQUENCE [LARGE SCALE GENOMIC DNA]</scope>
    <source>
        <strain evidence="10">KCTC 52298</strain>
    </source>
</reference>
<evidence type="ECO:0000256" key="5">
    <source>
        <dbReference type="ARBA" id="ARBA00022989"/>
    </source>
</evidence>
<dbReference type="RefSeq" id="WP_210355371.1">
    <property type="nucleotide sequence ID" value="NZ_JAEQMU010000004.1"/>
</dbReference>
<evidence type="ECO:0000313" key="9">
    <source>
        <dbReference type="EMBL" id="MFD2553242.1"/>
    </source>
</evidence>
<dbReference type="PANTHER" id="PTHR48090">
    <property type="entry name" value="UNDECAPRENYL-PHOSPHATE 4-DEOXY-4-FORMAMIDO-L-ARABINOSE TRANSFERASE-RELATED"/>
    <property type="match status" value="1"/>
</dbReference>
<dbReference type="SUPFAM" id="SSF53448">
    <property type="entry name" value="Nucleotide-diphospho-sugar transferases"/>
    <property type="match status" value="1"/>
</dbReference>
<dbReference type="Gene3D" id="3.90.550.10">
    <property type="entry name" value="Spore Coat Polysaccharide Biosynthesis Protein SpsA, Chain A"/>
    <property type="match status" value="1"/>
</dbReference>
<dbReference type="InterPro" id="IPR001173">
    <property type="entry name" value="Glyco_trans_2-like"/>
</dbReference>
<evidence type="ECO:0000256" key="7">
    <source>
        <dbReference type="SAM" id="Phobius"/>
    </source>
</evidence>
<name>A0ABW5L044_9SPHI</name>
<keyword evidence="6 7" id="KW-0472">Membrane</keyword>
<dbReference type="InterPro" id="IPR029044">
    <property type="entry name" value="Nucleotide-diphossugar_trans"/>
</dbReference>
<protein>
    <submittedName>
        <fullName evidence="9">Glycosyltransferase family 2 protein</fullName>
        <ecNumber evidence="9">2.4.-.-</ecNumber>
    </submittedName>
</protein>
<evidence type="ECO:0000256" key="3">
    <source>
        <dbReference type="ARBA" id="ARBA00022679"/>
    </source>
</evidence>
<sequence>MIEKKLISVVIPAYNEAENIPIIARALEDTFATLPDYGLEIIFVADGCTDNSITVIENLSQHSEHIFFLEFSRNFGHQLAVKAGMDYSRGDAVICMDGDMQHPPSLIPELIRKWEEGYEVVYTIRKEDKRLPFKKRFTSRIFYKVLNKLSSVQLEAGAADYRLLDRSVVDVMKQFHENEPFLRGLVKWVGYRQFAISYNPAERHSGQSKYSLKKMLRFALQGVTSFSTKPLYMVVYLGFLFSGLSVLYLPYVVYAFLSGHEVSGWASLIMTIVFFGGLQLIMLGIIGIYIGKMFTQVKVRPNYIVRSTNINTPKKP</sequence>
<keyword evidence="4 7" id="KW-0812">Transmembrane</keyword>
<dbReference type="PANTHER" id="PTHR48090:SF1">
    <property type="entry name" value="PROPHAGE BACTOPRENOL GLUCOSYL TRANSFERASE HOMOLOG"/>
    <property type="match status" value="1"/>
</dbReference>
<evidence type="ECO:0000256" key="4">
    <source>
        <dbReference type="ARBA" id="ARBA00022692"/>
    </source>
</evidence>
<evidence type="ECO:0000259" key="8">
    <source>
        <dbReference type="Pfam" id="PF00535"/>
    </source>
</evidence>
<accession>A0ABW5L044</accession>
<dbReference type="Proteomes" id="UP001597440">
    <property type="component" value="Unassembled WGS sequence"/>
</dbReference>
<dbReference type="GO" id="GO:0016757">
    <property type="term" value="F:glycosyltransferase activity"/>
    <property type="evidence" value="ECO:0007669"/>
    <property type="project" value="UniProtKB-KW"/>
</dbReference>
<evidence type="ECO:0000256" key="6">
    <source>
        <dbReference type="ARBA" id="ARBA00023136"/>
    </source>
</evidence>
<feature type="transmembrane region" description="Helical" evidence="7">
    <location>
        <begin position="231"/>
        <end position="253"/>
    </location>
</feature>
<dbReference type="EC" id="2.4.-.-" evidence="9"/>
<organism evidence="9 10">
    <name type="scientific">Sphingobacterium tabacisoli</name>
    <dbReference type="NCBI Taxonomy" id="2044855"/>
    <lineage>
        <taxon>Bacteria</taxon>
        <taxon>Pseudomonadati</taxon>
        <taxon>Bacteroidota</taxon>
        <taxon>Sphingobacteriia</taxon>
        <taxon>Sphingobacteriales</taxon>
        <taxon>Sphingobacteriaceae</taxon>
        <taxon>Sphingobacterium</taxon>
    </lineage>
</organism>
<feature type="transmembrane region" description="Helical" evidence="7">
    <location>
        <begin position="265"/>
        <end position="290"/>
    </location>
</feature>
<evidence type="ECO:0000256" key="2">
    <source>
        <dbReference type="ARBA" id="ARBA00022676"/>
    </source>
</evidence>